<dbReference type="Pfam" id="PF02690">
    <property type="entry name" value="Na_Pi_cotrans"/>
    <property type="match status" value="1"/>
</dbReference>
<comment type="subcellular location">
    <subcellularLocation>
        <location evidence="1">Cell membrane</location>
        <topology evidence="1">Multi-pass membrane protein</topology>
    </subcellularLocation>
</comment>
<dbReference type="EMBL" id="JBHTCE010000001">
    <property type="protein sequence ID" value="MFC7388698.1"/>
    <property type="molecule type" value="Genomic_DNA"/>
</dbReference>
<dbReference type="NCBIfam" id="NF037997">
    <property type="entry name" value="Na_Pi_symport"/>
    <property type="match status" value="1"/>
</dbReference>
<proteinExistence type="predicted"/>
<feature type="transmembrane region" description="Helical" evidence="6">
    <location>
        <begin position="111"/>
        <end position="126"/>
    </location>
</feature>
<keyword evidence="5 6" id="KW-0472">Membrane</keyword>
<dbReference type="PANTHER" id="PTHR10010">
    <property type="entry name" value="SOLUTE CARRIER FAMILY 34 SODIUM PHOSPHATE , MEMBER 2-RELATED"/>
    <property type="match status" value="1"/>
</dbReference>
<feature type="transmembrane region" description="Helical" evidence="6">
    <location>
        <begin position="132"/>
        <end position="152"/>
    </location>
</feature>
<evidence type="ECO:0000256" key="2">
    <source>
        <dbReference type="ARBA" id="ARBA00022475"/>
    </source>
</evidence>
<evidence type="ECO:0000313" key="7">
    <source>
        <dbReference type="EMBL" id="MFC7388698.1"/>
    </source>
</evidence>
<evidence type="ECO:0000256" key="5">
    <source>
        <dbReference type="ARBA" id="ARBA00023136"/>
    </source>
</evidence>
<evidence type="ECO:0000256" key="4">
    <source>
        <dbReference type="ARBA" id="ARBA00022989"/>
    </source>
</evidence>
<comment type="caution">
    <text evidence="7">The sequence shown here is derived from an EMBL/GenBank/DDBJ whole genome shotgun (WGS) entry which is preliminary data.</text>
</comment>
<name>A0ABW2PHC4_9BACL</name>
<feature type="transmembrane region" description="Helical" evidence="6">
    <location>
        <begin position="44"/>
        <end position="76"/>
    </location>
</feature>
<dbReference type="PANTHER" id="PTHR10010:SF46">
    <property type="entry name" value="SODIUM-DEPENDENT PHOSPHATE TRANSPORT PROTEIN 2B"/>
    <property type="match status" value="1"/>
</dbReference>
<evidence type="ECO:0000256" key="1">
    <source>
        <dbReference type="ARBA" id="ARBA00004651"/>
    </source>
</evidence>
<feature type="transmembrane region" description="Helical" evidence="6">
    <location>
        <begin position="211"/>
        <end position="233"/>
    </location>
</feature>
<feature type="transmembrane region" description="Helical" evidence="6">
    <location>
        <begin position="173"/>
        <end position="205"/>
    </location>
</feature>
<feature type="transmembrane region" description="Helical" evidence="6">
    <location>
        <begin position="6"/>
        <end position="24"/>
    </location>
</feature>
<gene>
    <name evidence="7" type="ORF">ACFQO8_01005</name>
</gene>
<protein>
    <submittedName>
        <fullName evidence="7">Na/Pi cotransporter family protein</fullName>
    </submittedName>
</protein>
<feature type="transmembrane region" description="Helical" evidence="6">
    <location>
        <begin position="277"/>
        <end position="299"/>
    </location>
</feature>
<keyword evidence="8" id="KW-1185">Reference proteome</keyword>
<evidence type="ECO:0000256" key="6">
    <source>
        <dbReference type="SAM" id="Phobius"/>
    </source>
</evidence>
<evidence type="ECO:0000313" key="8">
    <source>
        <dbReference type="Proteomes" id="UP001596439"/>
    </source>
</evidence>
<organism evidence="7 8">
    <name type="scientific">Exiguobacterium aestuarii</name>
    <dbReference type="NCBI Taxonomy" id="273527"/>
    <lineage>
        <taxon>Bacteria</taxon>
        <taxon>Bacillati</taxon>
        <taxon>Bacillota</taxon>
        <taxon>Bacilli</taxon>
        <taxon>Bacillales</taxon>
        <taxon>Bacillales Family XII. Incertae Sedis</taxon>
        <taxon>Exiguobacterium</taxon>
    </lineage>
</organism>
<dbReference type="Proteomes" id="UP001596439">
    <property type="component" value="Unassembled WGS sequence"/>
</dbReference>
<dbReference type="InterPro" id="IPR003841">
    <property type="entry name" value="Na/Pi_transpt"/>
</dbReference>
<keyword evidence="4 6" id="KW-1133">Transmembrane helix</keyword>
<reference evidence="8" key="1">
    <citation type="journal article" date="2019" name="Int. J. Syst. Evol. Microbiol.">
        <title>The Global Catalogue of Microorganisms (GCM) 10K type strain sequencing project: providing services to taxonomists for standard genome sequencing and annotation.</title>
        <authorList>
            <consortium name="The Broad Institute Genomics Platform"/>
            <consortium name="The Broad Institute Genome Sequencing Center for Infectious Disease"/>
            <person name="Wu L."/>
            <person name="Ma J."/>
        </authorList>
    </citation>
    <scope>NUCLEOTIDE SEQUENCE [LARGE SCALE GENOMIC DNA]</scope>
    <source>
        <strain evidence="8">CCUG 55590</strain>
    </source>
</reference>
<keyword evidence="3 6" id="KW-0812">Transmembrane</keyword>
<evidence type="ECO:0000256" key="3">
    <source>
        <dbReference type="ARBA" id="ARBA00022692"/>
    </source>
</evidence>
<feature type="transmembrane region" description="Helical" evidence="6">
    <location>
        <begin position="82"/>
        <end position="104"/>
    </location>
</feature>
<dbReference type="RefSeq" id="WP_214786161.1">
    <property type="nucleotide sequence ID" value="NZ_JBHSGY010000001.1"/>
</dbReference>
<feature type="transmembrane region" description="Helical" evidence="6">
    <location>
        <begin position="245"/>
        <end position="265"/>
    </location>
</feature>
<accession>A0ABW2PHC4</accession>
<sequence length="528" mass="58949">MEIATLIGGIGIFLLGMTLLTDTLKKWAGTRLRHRLNQFTDGSLSGATLGATLTALFQSSTVTTLMTIGFVSAGLITFTQALPLVIGANVGSATTGWIIAILGYNVDVRQLFLPLIGIGMAFRLSAPRFRRVGLLFVSIGLIFVGIGTLQDAMGDAVTFSFGPVGSMSITQQALLIGIGFVMTVVLQSSTIGLVLTMTALATAAITLPQAAYLVLGQSAGTSLVVALGSIGGWKSARRIVLGHAIYHVSIVLIGWLTFPILFFVVNRVADWFNWNDLLRLALFHTTFHVLGALLFLPLYQPFARRLLKWIPSRSEKLTRLLDKNMSQLPTVALEAARRSLLEIERYLGNETELLVREGRLREDELTLVDKTLSDVRVFLSTIRLDDVGKQNDYGQHLSLLHTIDHLERWLYVLREVEPVQSLRDTDFLAARELVLHELDLVHQLNHHTPPEDSKMWKQASKQLAEYRKAHRSELLEETAANQLEMEQTIQKVQVLLWLDRIGYHIWRATRHLIKPTVPSERFEMNRED</sequence>
<keyword evidence="2" id="KW-1003">Cell membrane</keyword>